<feature type="transmembrane region" description="Helical" evidence="1">
    <location>
        <begin position="634"/>
        <end position="649"/>
    </location>
</feature>
<dbReference type="Gene3D" id="3.90.550.10">
    <property type="entry name" value="Spore Coat Polysaccharide Biosynthesis Protein SpsA, Chain A"/>
    <property type="match status" value="1"/>
</dbReference>
<dbReference type="OrthoDB" id="3734530at2"/>
<name>A0A3E1J0V7_GARVA</name>
<evidence type="ECO:0000256" key="1">
    <source>
        <dbReference type="SAM" id="Phobius"/>
    </source>
</evidence>
<accession>A0A3E1J0V7</accession>
<sequence>MNSITASTHAFEDEVLQVFAEAKSAHPHTVDSSIMAMMCVERDTRFYADTLRAVLEQSVLPGTLAIVDCAGRVSQIMQTTMEISLAADSLMDVMRGTISSHKIRENAGKQYAHSSEQAEHKFLRIIIIPVSSARSFGDGIEKALRQLMPLQGISALWLLHDDSRPANNYCLESLRETWRNTPTASVLGAKQVDWNGKILHNVGMYAWKHDVHTLTVDGEPDQEQYDGRGDVYAVSLAGALVTLSAWQTLRGTQPWMTTFRESQDFCRRVCLSGGRVVVVPSARIAHRRARLEGIRTRSGEARSSEKSSFRHAVGSSLIAKQRYWYTDTRMLLWPLMWLCSLPMALIGALRSLVAKRPYVAWVRLMLPWIAIMQFPHAMLVRRRVARSTRIPLKKLTQLVADRRQVARWRDRSAAFQAQQHCVLLSPLARQHLHIRVLRRWSAVIAASLVLFAVTLYLYGAPWREMLGGASWYAQQWLPTGADFHQVWNAAIGAWVPDDGFGPALPPSAWLSVWALASLIVGANPLLAITLMFFLAAPALCLSFWALAGVFTRSDMVRVCAGVCWTMVAMAFGLFARGDLPMLMTMVFLPAAFAFAFHAVGMYVTEDPVRPVSSVQCAACAALCFMIPVAAEPQLLLPLIIIFIASFIMVRSHRIMFLLMPIPSIVIVLPTIGSAIRYGSSGMWRQLFSSAALPLRSVQGAPRAQGYIDVLLHAFNMTNVQNVTSIPIIGLRTIIMIIFAVLAVVMAVVALMLPFALRVSRMMWVLIISGMALSLVAARIVVAADITGPVAASVLPGVSLSIIGVLSCMCMVAGQAVRRFEPLRAAAISKSEKIQSYKTRADKRAAMRRSAARLLQHIIHVARAILASGMLTMAVLLCLFAVISGPVTSIAASNNGLPMVVADYLRKDDTHRVLALRAKSNHDLSIAVMRTIRGDAVDVSPALFTRQVIFGDASSTKVLSRAAAQLLSHADSGAIEALKQLGIGGIYIVNDAHRQAAVPSAAMSIQQMLHPSARLVSDVNKEATERLIAHVNAAEGTQLVVSMPQGTYLRFDGMPDARSLAVTSPYHHARPLAWRIPWMLLSATVLLLYCLVAVPRFGRHTMIERGDDQYEEECDELA</sequence>
<feature type="transmembrane region" description="Helical" evidence="1">
    <location>
        <begin position="610"/>
        <end position="628"/>
    </location>
</feature>
<dbReference type="SUPFAM" id="SSF53448">
    <property type="entry name" value="Nucleotide-diphospho-sugar transferases"/>
    <property type="match status" value="1"/>
</dbReference>
<feature type="transmembrane region" description="Helical" evidence="1">
    <location>
        <begin position="440"/>
        <end position="458"/>
    </location>
</feature>
<feature type="transmembrane region" description="Helical" evidence="1">
    <location>
        <begin position="733"/>
        <end position="756"/>
    </location>
</feature>
<dbReference type="AlphaFoldDB" id="A0A3E1J0V7"/>
<feature type="transmembrane region" description="Helical" evidence="1">
    <location>
        <begin position="763"/>
        <end position="783"/>
    </location>
</feature>
<keyword evidence="1" id="KW-1133">Transmembrane helix</keyword>
<feature type="transmembrane region" description="Helical" evidence="1">
    <location>
        <begin position="857"/>
        <end position="882"/>
    </location>
</feature>
<organism evidence="3 4">
    <name type="scientific">Gardnerella vaginalis</name>
    <dbReference type="NCBI Taxonomy" id="2702"/>
    <lineage>
        <taxon>Bacteria</taxon>
        <taxon>Bacillati</taxon>
        <taxon>Actinomycetota</taxon>
        <taxon>Actinomycetes</taxon>
        <taxon>Bifidobacteriales</taxon>
        <taxon>Bifidobacteriaceae</taxon>
        <taxon>Gardnerella</taxon>
    </lineage>
</organism>
<feature type="transmembrane region" description="Helical" evidence="1">
    <location>
        <begin position="330"/>
        <end position="352"/>
    </location>
</feature>
<protein>
    <submittedName>
        <fullName evidence="3">ATP synthase F0 subunit A</fullName>
    </submittedName>
</protein>
<feature type="transmembrane region" description="Helical" evidence="1">
    <location>
        <begin position="656"/>
        <end position="677"/>
    </location>
</feature>
<dbReference type="EMBL" id="LRTV01000001">
    <property type="protein sequence ID" value="RFD79993.1"/>
    <property type="molecule type" value="Genomic_DNA"/>
</dbReference>
<keyword evidence="1" id="KW-0812">Transmembrane</keyword>
<dbReference type="Pfam" id="PF13632">
    <property type="entry name" value="Glyco_trans_2_3"/>
    <property type="match status" value="1"/>
</dbReference>
<dbReference type="InterPro" id="IPR001173">
    <property type="entry name" value="Glyco_trans_2-like"/>
</dbReference>
<feature type="transmembrane region" description="Helical" evidence="1">
    <location>
        <begin position="581"/>
        <end position="603"/>
    </location>
</feature>
<dbReference type="RefSeq" id="WP_116711583.1">
    <property type="nucleotide sequence ID" value="NZ_LRTV01000001.1"/>
</dbReference>
<gene>
    <name evidence="3" type="ORF">AXE77_00200</name>
</gene>
<feature type="domain" description="Glycosyltransferase 2-like" evidence="2">
    <location>
        <begin position="158"/>
        <end position="366"/>
    </location>
</feature>
<feature type="transmembrane region" description="Helical" evidence="1">
    <location>
        <begin position="1071"/>
        <end position="1093"/>
    </location>
</feature>
<comment type="caution">
    <text evidence="3">The sequence shown here is derived from an EMBL/GenBank/DDBJ whole genome shotgun (WGS) entry which is preliminary data.</text>
</comment>
<feature type="transmembrane region" description="Helical" evidence="1">
    <location>
        <begin position="558"/>
        <end position="575"/>
    </location>
</feature>
<evidence type="ECO:0000259" key="2">
    <source>
        <dbReference type="Pfam" id="PF13632"/>
    </source>
</evidence>
<keyword evidence="1" id="KW-0472">Membrane</keyword>
<proteinExistence type="predicted"/>
<feature type="transmembrane region" description="Helical" evidence="1">
    <location>
        <begin position="358"/>
        <end position="380"/>
    </location>
</feature>
<feature type="transmembrane region" description="Helical" evidence="1">
    <location>
        <begin position="513"/>
        <end position="546"/>
    </location>
</feature>
<reference evidence="3 4" key="1">
    <citation type="submission" date="2016-02" db="EMBL/GenBank/DDBJ databases">
        <authorList>
            <person name="Alioto T."/>
            <person name="Alioto T."/>
        </authorList>
    </citation>
    <scope>NUCLEOTIDE SEQUENCE [LARGE SCALE GENOMIC DNA]</scope>
    <source>
        <strain evidence="3 4">NR010</strain>
    </source>
</reference>
<evidence type="ECO:0000313" key="4">
    <source>
        <dbReference type="Proteomes" id="UP000259221"/>
    </source>
</evidence>
<dbReference type="Proteomes" id="UP000259221">
    <property type="component" value="Unassembled WGS sequence"/>
</dbReference>
<evidence type="ECO:0000313" key="3">
    <source>
        <dbReference type="EMBL" id="RFD79993.1"/>
    </source>
</evidence>
<dbReference type="InterPro" id="IPR029044">
    <property type="entry name" value="Nucleotide-diphossugar_trans"/>
</dbReference>
<feature type="transmembrane region" description="Helical" evidence="1">
    <location>
        <begin position="789"/>
        <end position="813"/>
    </location>
</feature>